<dbReference type="Gene3D" id="3.20.20.370">
    <property type="entry name" value="Glycoside hydrolase/deacetylase"/>
    <property type="match status" value="1"/>
</dbReference>
<dbReference type="EMBL" id="CP011541">
    <property type="protein sequence ID" value="AKK03382.1"/>
    <property type="molecule type" value="Genomic_DNA"/>
</dbReference>
<gene>
    <name evidence="2" type="ORF">CEPID_07660</name>
</gene>
<name>A0A0G3GX02_9CORY</name>
<dbReference type="PROSITE" id="PS51677">
    <property type="entry name" value="NODB"/>
    <property type="match status" value="1"/>
</dbReference>
<dbReference type="GO" id="GO:0016810">
    <property type="term" value="F:hydrolase activity, acting on carbon-nitrogen (but not peptide) bonds"/>
    <property type="evidence" value="ECO:0007669"/>
    <property type="project" value="InterPro"/>
</dbReference>
<dbReference type="Proteomes" id="UP000035368">
    <property type="component" value="Chromosome"/>
</dbReference>
<feature type="domain" description="NodB homology" evidence="1">
    <location>
        <begin position="1"/>
        <end position="190"/>
    </location>
</feature>
<dbReference type="InterPro" id="IPR002509">
    <property type="entry name" value="NODB_dom"/>
</dbReference>
<proteinExistence type="predicted"/>
<dbReference type="InterPro" id="IPR050248">
    <property type="entry name" value="Polysacc_deacetylase_ArnD"/>
</dbReference>
<accession>A0A0G3GX02</accession>
<keyword evidence="3" id="KW-1185">Reference proteome</keyword>
<protein>
    <submittedName>
        <fullName evidence="2">Polysaccharide deacetylase</fullName>
    </submittedName>
</protein>
<dbReference type="PATRIC" id="fig|1050174.4.peg.1542"/>
<dbReference type="STRING" id="1050174.CEPID_07660"/>
<sequence length="190" mass="20424">MPVADQKGSGVDRALLDMLREFGAPATLFLNRRWIDTHPDLTRELIEDSLFRVHNHGTAHVPLSSTGRSAYEIGGTASLAEAAAEVETNMQHVRDKFGTEMTKFRSGTAHYDDVCVDMLTQGGYQVIGFTTNVDAGATAPAGTVTRELLNAPNGAICIGHMNQPSSGTAAGVRAALIELRRRGDTAFVWP</sequence>
<evidence type="ECO:0000313" key="2">
    <source>
        <dbReference type="EMBL" id="AKK03382.1"/>
    </source>
</evidence>
<dbReference type="KEGG" id="cei:CEPID_07660"/>
<dbReference type="GO" id="GO:0005975">
    <property type="term" value="P:carbohydrate metabolic process"/>
    <property type="evidence" value="ECO:0007669"/>
    <property type="project" value="InterPro"/>
</dbReference>
<reference evidence="2 3" key="1">
    <citation type="submission" date="2015-05" db="EMBL/GenBank/DDBJ databases">
        <title>Complete genome sequence of Corynebacterium epidermidicanis DSM 45586, isolated from the skin of a dog suffering from pruritus.</title>
        <authorList>
            <person name="Ruckert C."/>
            <person name="Albersmeier A."/>
            <person name="Winkler A."/>
            <person name="Tauch A."/>
        </authorList>
    </citation>
    <scope>NUCLEOTIDE SEQUENCE [LARGE SCALE GENOMIC DNA]</scope>
    <source>
        <strain evidence="2 3">DSM 45586</strain>
    </source>
</reference>
<dbReference type="PANTHER" id="PTHR10587">
    <property type="entry name" value="GLYCOSYL TRANSFERASE-RELATED"/>
    <property type="match status" value="1"/>
</dbReference>
<evidence type="ECO:0000259" key="1">
    <source>
        <dbReference type="PROSITE" id="PS51677"/>
    </source>
</evidence>
<organism evidence="2 3">
    <name type="scientific">Corynebacterium epidermidicanis</name>
    <dbReference type="NCBI Taxonomy" id="1050174"/>
    <lineage>
        <taxon>Bacteria</taxon>
        <taxon>Bacillati</taxon>
        <taxon>Actinomycetota</taxon>
        <taxon>Actinomycetes</taxon>
        <taxon>Mycobacteriales</taxon>
        <taxon>Corynebacteriaceae</taxon>
        <taxon>Corynebacterium</taxon>
    </lineage>
</organism>
<evidence type="ECO:0000313" key="3">
    <source>
        <dbReference type="Proteomes" id="UP000035368"/>
    </source>
</evidence>
<dbReference type="SUPFAM" id="SSF88713">
    <property type="entry name" value="Glycoside hydrolase/deacetylase"/>
    <property type="match status" value="1"/>
</dbReference>
<dbReference type="Pfam" id="PF01522">
    <property type="entry name" value="Polysacc_deac_1"/>
    <property type="match status" value="1"/>
</dbReference>
<dbReference type="PANTHER" id="PTHR10587:SF134">
    <property type="entry name" value="SECRETED PROTEIN"/>
    <property type="match status" value="1"/>
</dbReference>
<dbReference type="InterPro" id="IPR011330">
    <property type="entry name" value="Glyco_hydro/deAcase_b/a-brl"/>
</dbReference>
<dbReference type="AlphaFoldDB" id="A0A0G3GX02"/>